<gene>
    <name evidence="1" type="ORF">Amon02_000445400</name>
</gene>
<sequence length="246" mass="28055">MNDDDDGDDQESSVSGSITNSETTNDVHHERNDSGPDSDDLPVMEISLDGIGLTVEDFEVILKRLYCDPDIEYKKKESLTFLKAGDFFGFPDLARTTLLYSKNACVSDCLELIKTALGTDYGEHSIQCMSGIFDRFFREFEALKSAFIGNSQFDVFHENISIEIPCQLEQAILICKVIKNLKVNRHWKYDIKAETILGRTLCNKIRYSDMPEPHFRDLLTFVDEEQCPYVNSKVVVDYVSLHGNFF</sequence>
<protein>
    <submittedName>
        <fullName evidence="1">Unnamed protein product</fullName>
    </submittedName>
</protein>
<evidence type="ECO:0000313" key="2">
    <source>
        <dbReference type="Proteomes" id="UP001165064"/>
    </source>
</evidence>
<name>A0ACB5T3S3_AMBMO</name>
<dbReference type="EMBL" id="BSXS01003058">
    <property type="protein sequence ID" value="GME80421.1"/>
    <property type="molecule type" value="Genomic_DNA"/>
</dbReference>
<comment type="caution">
    <text evidence="1">The sequence shown here is derived from an EMBL/GenBank/DDBJ whole genome shotgun (WGS) entry which is preliminary data.</text>
</comment>
<evidence type="ECO:0000313" key="1">
    <source>
        <dbReference type="EMBL" id="GME80421.1"/>
    </source>
</evidence>
<dbReference type="Proteomes" id="UP001165064">
    <property type="component" value="Unassembled WGS sequence"/>
</dbReference>
<reference evidence="1" key="1">
    <citation type="submission" date="2023-04" db="EMBL/GenBank/DDBJ databases">
        <title>Ambrosiozyma monospora NBRC 10751.</title>
        <authorList>
            <person name="Ichikawa N."/>
            <person name="Sato H."/>
            <person name="Tonouchi N."/>
        </authorList>
    </citation>
    <scope>NUCLEOTIDE SEQUENCE</scope>
    <source>
        <strain evidence="1">NBRC 10751</strain>
    </source>
</reference>
<accession>A0ACB5T3S3</accession>
<organism evidence="1 2">
    <name type="scientific">Ambrosiozyma monospora</name>
    <name type="common">Yeast</name>
    <name type="synonym">Endomycopsis monosporus</name>
    <dbReference type="NCBI Taxonomy" id="43982"/>
    <lineage>
        <taxon>Eukaryota</taxon>
        <taxon>Fungi</taxon>
        <taxon>Dikarya</taxon>
        <taxon>Ascomycota</taxon>
        <taxon>Saccharomycotina</taxon>
        <taxon>Pichiomycetes</taxon>
        <taxon>Pichiales</taxon>
        <taxon>Pichiaceae</taxon>
        <taxon>Ambrosiozyma</taxon>
    </lineage>
</organism>
<proteinExistence type="predicted"/>
<keyword evidence="2" id="KW-1185">Reference proteome</keyword>